<evidence type="ECO:0000256" key="1">
    <source>
        <dbReference type="SAM" id="Phobius"/>
    </source>
</evidence>
<name>A0A8T2R153_CERRI</name>
<sequence length="299" mass="32364">MAHCTPTTMSLLTARIIFPRKAACLSLHSDSSFCFPSSVITAAAAHKHGCISSHSIRCFSSSISTKLQCSACVASVATVFLAGAKQALALEDGATPVTGFSLTNPEVMYAVLAIEAIALIGAAVGGTLARQRKEELERLNGQLRKINDFLRSKAMMETYAPGLVYAPVGRPVDDKVLSSEREALKALLKSGKKHLREKNPHLAYDEFKKALPLAQRIGDPIEEKKALRGLGASCQRQGKYREAIDYHTMVLDISKRTGVTAGNAEAYGSIADCYCELGDLEAAQRYYNQYIDKLATDDD</sequence>
<dbReference type="InterPro" id="IPR019734">
    <property type="entry name" value="TPR_rpt"/>
</dbReference>
<comment type="caution">
    <text evidence="2">The sequence shown here is derived from an EMBL/GenBank/DDBJ whole genome shotgun (WGS) entry which is preliminary data.</text>
</comment>
<dbReference type="SUPFAM" id="SSF48452">
    <property type="entry name" value="TPR-like"/>
    <property type="match status" value="1"/>
</dbReference>
<evidence type="ECO:0000313" key="3">
    <source>
        <dbReference type="Proteomes" id="UP000825935"/>
    </source>
</evidence>
<dbReference type="AlphaFoldDB" id="A0A8T2R153"/>
<gene>
    <name evidence="2" type="ORF">KP509_31G069000</name>
</gene>
<dbReference type="InterPro" id="IPR044243">
    <property type="entry name" value="FLU"/>
</dbReference>
<organism evidence="2 3">
    <name type="scientific">Ceratopteris richardii</name>
    <name type="common">Triangle waterfern</name>
    <dbReference type="NCBI Taxonomy" id="49495"/>
    <lineage>
        <taxon>Eukaryota</taxon>
        <taxon>Viridiplantae</taxon>
        <taxon>Streptophyta</taxon>
        <taxon>Embryophyta</taxon>
        <taxon>Tracheophyta</taxon>
        <taxon>Polypodiopsida</taxon>
        <taxon>Polypodiidae</taxon>
        <taxon>Polypodiales</taxon>
        <taxon>Pteridineae</taxon>
        <taxon>Pteridaceae</taxon>
        <taxon>Parkerioideae</taxon>
        <taxon>Ceratopteris</taxon>
    </lineage>
</organism>
<evidence type="ECO:0000313" key="2">
    <source>
        <dbReference type="EMBL" id="KAH7289293.1"/>
    </source>
</evidence>
<dbReference type="PANTHER" id="PTHR47310">
    <property type="entry name" value="PROTEIN FLUORESCENT IN BLUE LIGHT, CHLOROPLASTIC"/>
    <property type="match status" value="1"/>
</dbReference>
<proteinExistence type="predicted"/>
<protein>
    <submittedName>
        <fullName evidence="2">Uncharacterized protein</fullName>
    </submittedName>
</protein>
<accession>A0A8T2R153</accession>
<dbReference type="GO" id="GO:0015995">
    <property type="term" value="P:chlorophyll biosynthetic process"/>
    <property type="evidence" value="ECO:0007669"/>
    <property type="project" value="InterPro"/>
</dbReference>
<reference evidence="2" key="1">
    <citation type="submission" date="2021-08" db="EMBL/GenBank/DDBJ databases">
        <title>WGS assembly of Ceratopteris richardii.</title>
        <authorList>
            <person name="Marchant D.B."/>
            <person name="Chen G."/>
            <person name="Jenkins J."/>
            <person name="Shu S."/>
            <person name="Leebens-Mack J."/>
            <person name="Grimwood J."/>
            <person name="Schmutz J."/>
            <person name="Soltis P."/>
            <person name="Soltis D."/>
            <person name="Chen Z.-H."/>
        </authorList>
    </citation>
    <scope>NUCLEOTIDE SEQUENCE</scope>
    <source>
        <strain evidence="2">Whitten #5841</strain>
        <tissue evidence="2">Leaf</tissue>
    </source>
</reference>
<keyword evidence="1" id="KW-0812">Transmembrane</keyword>
<keyword evidence="1" id="KW-0472">Membrane</keyword>
<dbReference type="SMART" id="SM00028">
    <property type="entry name" value="TPR"/>
    <property type="match status" value="3"/>
</dbReference>
<dbReference type="PANTHER" id="PTHR47310:SF2">
    <property type="entry name" value="PROTEIN FLUORESCENT IN BLUE LIGHT, CHLOROPLASTIC"/>
    <property type="match status" value="1"/>
</dbReference>
<keyword evidence="1" id="KW-1133">Transmembrane helix</keyword>
<dbReference type="InterPro" id="IPR011990">
    <property type="entry name" value="TPR-like_helical_dom_sf"/>
</dbReference>
<dbReference type="Gene3D" id="1.25.40.10">
    <property type="entry name" value="Tetratricopeptide repeat domain"/>
    <property type="match status" value="1"/>
</dbReference>
<dbReference type="Proteomes" id="UP000825935">
    <property type="component" value="Chromosome 31"/>
</dbReference>
<dbReference type="OrthoDB" id="286233at2759"/>
<dbReference type="EMBL" id="CM035436">
    <property type="protein sequence ID" value="KAH7289293.1"/>
    <property type="molecule type" value="Genomic_DNA"/>
</dbReference>
<feature type="transmembrane region" description="Helical" evidence="1">
    <location>
        <begin position="108"/>
        <end position="129"/>
    </location>
</feature>
<keyword evidence="3" id="KW-1185">Reference proteome</keyword>
<dbReference type="Pfam" id="PF13424">
    <property type="entry name" value="TPR_12"/>
    <property type="match status" value="1"/>
</dbReference>